<keyword evidence="1" id="KW-0812">Transmembrane</keyword>
<keyword evidence="1" id="KW-0472">Membrane</keyword>
<protein>
    <submittedName>
        <fullName evidence="3">M28 family peptidase</fullName>
    </submittedName>
</protein>
<proteinExistence type="predicted"/>
<feature type="domain" description="Peptidase M28" evidence="2">
    <location>
        <begin position="206"/>
        <end position="374"/>
    </location>
</feature>
<evidence type="ECO:0000256" key="1">
    <source>
        <dbReference type="SAM" id="Phobius"/>
    </source>
</evidence>
<name>A0A419F379_9BACT</name>
<dbReference type="Gene3D" id="3.40.630.10">
    <property type="entry name" value="Zn peptidases"/>
    <property type="match status" value="1"/>
</dbReference>
<keyword evidence="1" id="KW-1133">Transmembrane helix</keyword>
<dbReference type="InterPro" id="IPR007484">
    <property type="entry name" value="Peptidase_M28"/>
</dbReference>
<evidence type="ECO:0000313" key="4">
    <source>
        <dbReference type="Proteomes" id="UP000285961"/>
    </source>
</evidence>
<dbReference type="InterPro" id="IPR045175">
    <property type="entry name" value="M28_fam"/>
</dbReference>
<reference evidence="3 4" key="1">
    <citation type="journal article" date="2017" name="ISME J.">
        <title>Energy and carbon metabolisms in a deep terrestrial subsurface fluid microbial community.</title>
        <authorList>
            <person name="Momper L."/>
            <person name="Jungbluth S.P."/>
            <person name="Lee M.D."/>
            <person name="Amend J.P."/>
        </authorList>
    </citation>
    <scope>NUCLEOTIDE SEQUENCE [LARGE SCALE GENOMIC DNA]</scope>
    <source>
        <strain evidence="3">SURF_17</strain>
    </source>
</reference>
<evidence type="ECO:0000259" key="2">
    <source>
        <dbReference type="Pfam" id="PF04389"/>
    </source>
</evidence>
<comment type="caution">
    <text evidence="3">The sequence shown here is derived from an EMBL/GenBank/DDBJ whole genome shotgun (WGS) entry which is preliminary data.</text>
</comment>
<dbReference type="PANTHER" id="PTHR12147">
    <property type="entry name" value="METALLOPEPTIDASE M28 FAMILY MEMBER"/>
    <property type="match status" value="1"/>
</dbReference>
<dbReference type="PANTHER" id="PTHR12147:SF26">
    <property type="entry name" value="PEPTIDASE M28 DOMAIN-CONTAINING PROTEIN"/>
    <property type="match status" value="1"/>
</dbReference>
<evidence type="ECO:0000313" key="3">
    <source>
        <dbReference type="EMBL" id="RJP72741.1"/>
    </source>
</evidence>
<dbReference type="SUPFAM" id="SSF53187">
    <property type="entry name" value="Zn-dependent exopeptidases"/>
    <property type="match status" value="1"/>
</dbReference>
<gene>
    <name evidence="3" type="ORF">C4532_05540</name>
</gene>
<feature type="transmembrane region" description="Helical" evidence="1">
    <location>
        <begin position="52"/>
        <end position="69"/>
    </location>
</feature>
<dbReference type="GO" id="GO:0006508">
    <property type="term" value="P:proteolysis"/>
    <property type="evidence" value="ECO:0007669"/>
    <property type="project" value="InterPro"/>
</dbReference>
<feature type="transmembrane region" description="Helical" evidence="1">
    <location>
        <begin position="151"/>
        <end position="170"/>
    </location>
</feature>
<organism evidence="3 4">
    <name type="scientific">Candidatus Abyssobacteria bacterium SURF_17</name>
    <dbReference type="NCBI Taxonomy" id="2093361"/>
    <lineage>
        <taxon>Bacteria</taxon>
        <taxon>Pseudomonadati</taxon>
        <taxon>Candidatus Hydrogenedentota</taxon>
        <taxon>Candidatus Abyssobacteria</taxon>
    </lineage>
</organism>
<dbReference type="Proteomes" id="UP000285961">
    <property type="component" value="Unassembled WGS sequence"/>
</dbReference>
<dbReference type="GO" id="GO:0008235">
    <property type="term" value="F:metalloexopeptidase activity"/>
    <property type="evidence" value="ECO:0007669"/>
    <property type="project" value="InterPro"/>
</dbReference>
<dbReference type="EMBL" id="QZKI01000040">
    <property type="protein sequence ID" value="RJP72741.1"/>
    <property type="molecule type" value="Genomic_DNA"/>
</dbReference>
<feature type="transmembrane region" description="Helical" evidence="1">
    <location>
        <begin position="176"/>
        <end position="196"/>
    </location>
</feature>
<feature type="transmembrane region" description="Helical" evidence="1">
    <location>
        <begin position="75"/>
        <end position="92"/>
    </location>
</feature>
<accession>A0A419F379</accession>
<dbReference type="Pfam" id="PF04389">
    <property type="entry name" value="Peptidase_M28"/>
    <property type="match status" value="1"/>
</dbReference>
<dbReference type="AlphaFoldDB" id="A0A419F379"/>
<sequence>MPVRTYIEGLCQWSHRGSTTENERQAAEYLREQTSALGLEARLEHFVSHTSFSWVYLIIYGGFFVAGWLGWSHSFWGSILCLLMLAFLYGECTSKWKAVANVLPKRPSQNVLGILRNENARKRIVFVAHYDSSKSGLSFHPSIVGSFRSSFITSIVMALILTQVLIIRYFGGTGGLLSFLRFVATAYMLLPIVLLLHRELFGHYVQGAADNASGVGAMLGVAEKLVKEPPKTFEAWFLATGCEEVNLMGMVAFMRAHQYELSPGTTYFLNFDNLGKGSLRFITAEGMLRMYSSSPEMVCIAEGLATEKHYADVRPCEYRRATLDALVASSRGYKVLSLMALDEADNIAHWHWPTDTIENVDVSLTERASEFALDITRSLDK</sequence>